<dbReference type="EMBL" id="BAUU01000012">
    <property type="protein sequence ID" value="GAE30516.1"/>
    <property type="molecule type" value="Genomic_DNA"/>
</dbReference>
<evidence type="ECO:0000256" key="2">
    <source>
        <dbReference type="ARBA" id="ARBA00007400"/>
    </source>
</evidence>
<dbReference type="STRING" id="1236971.JCM9152_1924"/>
<dbReference type="PANTHER" id="PTHR40074">
    <property type="entry name" value="O-ACETYLTRANSFERASE WECH"/>
    <property type="match status" value="1"/>
</dbReference>
<feature type="transmembrane region" description="Helical" evidence="7">
    <location>
        <begin position="157"/>
        <end position="175"/>
    </location>
</feature>
<dbReference type="Proteomes" id="UP000018895">
    <property type="component" value="Unassembled WGS sequence"/>
</dbReference>
<dbReference type="GO" id="GO:0009246">
    <property type="term" value="P:enterobacterial common antigen biosynthetic process"/>
    <property type="evidence" value="ECO:0007669"/>
    <property type="project" value="TreeGrafter"/>
</dbReference>
<dbReference type="GO" id="GO:0005886">
    <property type="term" value="C:plasma membrane"/>
    <property type="evidence" value="ECO:0007669"/>
    <property type="project" value="UniProtKB-SubCell"/>
</dbReference>
<dbReference type="OrthoDB" id="65129at2"/>
<dbReference type="AlphaFoldDB" id="W4QEN9"/>
<evidence type="ECO:0000256" key="4">
    <source>
        <dbReference type="ARBA" id="ARBA00022692"/>
    </source>
</evidence>
<reference evidence="9" key="1">
    <citation type="journal article" date="2014" name="Genome Announc.">
        <title>Draft Genome Sequences of Three Alkaliphilic Bacillus Strains, Bacillus wakoensis JCM 9140T, Bacillus akibai JCM 9157T, and Bacillus hemicellulosilyticus JCM 9152T.</title>
        <authorList>
            <person name="Yuki M."/>
            <person name="Oshima K."/>
            <person name="Suda W."/>
            <person name="Oshida Y."/>
            <person name="Kitamura K."/>
            <person name="Iida T."/>
            <person name="Hattori M."/>
            <person name="Ohkuma M."/>
        </authorList>
    </citation>
    <scope>NUCLEOTIDE SEQUENCE [LARGE SCALE GENOMIC DNA]</scope>
    <source>
        <strain evidence="9">JCM 9152</strain>
    </source>
</reference>
<dbReference type="Pfam" id="PF01757">
    <property type="entry name" value="Acyl_transf_3"/>
    <property type="match status" value="1"/>
</dbReference>
<sequence length="355" mass="41874">MKKRYVGEIGVLRSIACLSIVLLHSIMWGMEYIGFLRNLPRISQQILDSVNLFLYYGTPTFIFITAFILGYQYENRDVHAKSFLRKRLTFILIPYFCMAILYATPYALISPMEFIRKASLNLLIGDFHAYFVLIIFQFYLLFVLFKKYFTRYSSRMILTTTFIINVTYLAVFNFTPPADVPAGDYIWTRFYWVPFFGWIFYFAVAYYVGVHYEKVLNLLKKYKLVVIIAPFVTGAIILYLYHSNTFTVHSSKRVDMVLHTLSIIAFLLLLTQSWTRIPKWLLLINDYSFGIYLLHTLYMSILIVIINLFQLDFGIFTIILLFFGSLFFSIWTIYVCNQFKFGPYVVGRINQATRR</sequence>
<feature type="transmembrane region" description="Helical" evidence="7">
    <location>
        <begin position="222"/>
        <end position="241"/>
    </location>
</feature>
<evidence type="ECO:0000256" key="1">
    <source>
        <dbReference type="ARBA" id="ARBA00004651"/>
    </source>
</evidence>
<evidence type="ECO:0000256" key="7">
    <source>
        <dbReference type="SAM" id="Phobius"/>
    </source>
</evidence>
<name>W4QEN9_9BACI</name>
<feature type="transmembrane region" description="Helical" evidence="7">
    <location>
        <begin position="289"/>
        <end position="309"/>
    </location>
</feature>
<dbReference type="GO" id="GO:0016413">
    <property type="term" value="F:O-acetyltransferase activity"/>
    <property type="evidence" value="ECO:0007669"/>
    <property type="project" value="TreeGrafter"/>
</dbReference>
<keyword evidence="5 7" id="KW-1133">Transmembrane helix</keyword>
<comment type="caution">
    <text evidence="9">The sequence shown here is derived from an EMBL/GenBank/DDBJ whole genome shotgun (WGS) entry which is preliminary data.</text>
</comment>
<feature type="transmembrane region" description="Helical" evidence="7">
    <location>
        <begin position="129"/>
        <end position="145"/>
    </location>
</feature>
<keyword evidence="4 7" id="KW-0812">Transmembrane</keyword>
<keyword evidence="10" id="KW-1185">Reference proteome</keyword>
<dbReference type="RefSeq" id="WP_052015789.1">
    <property type="nucleotide sequence ID" value="NZ_BAUU01000012.1"/>
</dbReference>
<evidence type="ECO:0000256" key="3">
    <source>
        <dbReference type="ARBA" id="ARBA00022475"/>
    </source>
</evidence>
<comment type="similarity">
    <text evidence="2">Belongs to the acyltransferase 3 family.</text>
</comment>
<gene>
    <name evidence="9" type="ORF">JCM9152_1924</name>
</gene>
<feature type="transmembrane region" description="Helical" evidence="7">
    <location>
        <begin position="12"/>
        <end position="33"/>
    </location>
</feature>
<feature type="transmembrane region" description="Helical" evidence="7">
    <location>
        <begin position="190"/>
        <end position="210"/>
    </location>
</feature>
<evidence type="ECO:0000313" key="9">
    <source>
        <dbReference type="EMBL" id="GAE30516.1"/>
    </source>
</evidence>
<feature type="domain" description="Acyltransferase 3" evidence="8">
    <location>
        <begin position="8"/>
        <end position="332"/>
    </location>
</feature>
<comment type="subcellular location">
    <subcellularLocation>
        <location evidence="1">Cell membrane</location>
        <topology evidence="1">Multi-pass membrane protein</topology>
    </subcellularLocation>
</comment>
<evidence type="ECO:0000256" key="6">
    <source>
        <dbReference type="ARBA" id="ARBA00023136"/>
    </source>
</evidence>
<protein>
    <recommendedName>
        <fullName evidence="8">Acyltransferase 3 domain-containing protein</fullName>
    </recommendedName>
</protein>
<feature type="transmembrane region" description="Helical" evidence="7">
    <location>
        <begin position="92"/>
        <end position="109"/>
    </location>
</feature>
<feature type="transmembrane region" description="Helical" evidence="7">
    <location>
        <begin position="256"/>
        <end position="277"/>
    </location>
</feature>
<evidence type="ECO:0000256" key="5">
    <source>
        <dbReference type="ARBA" id="ARBA00022989"/>
    </source>
</evidence>
<organism evidence="9 10">
    <name type="scientific">Halalkalibacter hemicellulosilyticusJCM 9152</name>
    <dbReference type="NCBI Taxonomy" id="1236971"/>
    <lineage>
        <taxon>Bacteria</taxon>
        <taxon>Bacillati</taxon>
        <taxon>Bacillota</taxon>
        <taxon>Bacilli</taxon>
        <taxon>Bacillales</taxon>
        <taxon>Bacillaceae</taxon>
        <taxon>Halalkalibacter</taxon>
    </lineage>
</organism>
<accession>W4QEN9</accession>
<keyword evidence="6 7" id="KW-0472">Membrane</keyword>
<proteinExistence type="inferred from homology"/>
<dbReference type="PANTHER" id="PTHR40074:SF2">
    <property type="entry name" value="O-ACETYLTRANSFERASE WECH"/>
    <property type="match status" value="1"/>
</dbReference>
<evidence type="ECO:0000259" key="8">
    <source>
        <dbReference type="Pfam" id="PF01757"/>
    </source>
</evidence>
<feature type="transmembrane region" description="Helical" evidence="7">
    <location>
        <begin position="315"/>
        <end position="336"/>
    </location>
</feature>
<keyword evidence="3" id="KW-1003">Cell membrane</keyword>
<dbReference type="InterPro" id="IPR002656">
    <property type="entry name" value="Acyl_transf_3_dom"/>
</dbReference>
<evidence type="ECO:0000313" key="10">
    <source>
        <dbReference type="Proteomes" id="UP000018895"/>
    </source>
</evidence>
<feature type="transmembrane region" description="Helical" evidence="7">
    <location>
        <begin position="53"/>
        <end position="71"/>
    </location>
</feature>